<dbReference type="Proteomes" id="UP000009097">
    <property type="component" value="Unassembled WGS sequence"/>
</dbReference>
<dbReference type="GeneID" id="28962645"/>
<dbReference type="RefSeq" id="XP_018255516.1">
    <property type="nucleotide sequence ID" value="XM_018402318.1"/>
</dbReference>
<reference evidence="4" key="2">
    <citation type="journal article" date="2010" name="Nature">
        <title>Comparative genomics reveals mobile pathogenicity chromosomes in Fusarium.</title>
        <authorList>
            <person name="Ma L.J."/>
            <person name="van der Does H.C."/>
            <person name="Borkovich K.A."/>
            <person name="Coleman J.J."/>
            <person name="Daboussi M.J."/>
            <person name="Di Pietro A."/>
            <person name="Dufresne M."/>
            <person name="Freitag M."/>
            <person name="Grabherr M."/>
            <person name="Henrissat B."/>
            <person name="Houterman P.M."/>
            <person name="Kang S."/>
            <person name="Shim W.B."/>
            <person name="Woloshuk C."/>
            <person name="Xie X."/>
            <person name="Xu J.R."/>
            <person name="Antoniw J."/>
            <person name="Baker S.E."/>
            <person name="Bluhm B.H."/>
            <person name="Breakspear A."/>
            <person name="Brown D.W."/>
            <person name="Butchko R.A."/>
            <person name="Chapman S."/>
            <person name="Coulson R."/>
            <person name="Coutinho P.M."/>
            <person name="Danchin E.G."/>
            <person name="Diener A."/>
            <person name="Gale L.R."/>
            <person name="Gardiner D.M."/>
            <person name="Goff S."/>
            <person name="Hammond-Kosack K.E."/>
            <person name="Hilburn K."/>
            <person name="Hua-Van A."/>
            <person name="Jonkers W."/>
            <person name="Kazan K."/>
            <person name="Kodira C.D."/>
            <person name="Koehrsen M."/>
            <person name="Kumar L."/>
            <person name="Lee Y.H."/>
            <person name="Li L."/>
            <person name="Manners J.M."/>
            <person name="Miranda-Saavedra D."/>
            <person name="Mukherjee M."/>
            <person name="Park G."/>
            <person name="Park J."/>
            <person name="Park S.Y."/>
            <person name="Proctor R.H."/>
            <person name="Regev A."/>
            <person name="Ruiz-Roldan M.C."/>
            <person name="Sain D."/>
            <person name="Sakthikumar S."/>
            <person name="Sykes S."/>
            <person name="Schwartz D.C."/>
            <person name="Turgeon B.G."/>
            <person name="Wapinski I."/>
            <person name="Yoder O."/>
            <person name="Young S."/>
            <person name="Zeng Q."/>
            <person name="Zhou S."/>
            <person name="Galagan J."/>
            <person name="Cuomo C.A."/>
            <person name="Kistler H.C."/>
            <person name="Rep M."/>
        </authorList>
    </citation>
    <scope>NUCLEOTIDE SEQUENCE [LARGE SCALE GENOMIC DNA]</scope>
    <source>
        <strain evidence="4">4287</strain>
    </source>
</reference>
<dbReference type="VEuPathDB" id="FungiDB:FOXG_21939"/>
<gene>
    <name evidence="3" type="ORF">FOXG_21741</name>
    <name evidence="4" type="ORF">FOXG_21939</name>
</gene>
<proteinExistence type="predicted"/>
<dbReference type="RefSeq" id="XP_018254715.1">
    <property type="nucleotide sequence ID" value="XM_018402089.1"/>
</dbReference>
<dbReference type="VEuPathDB" id="FungiDB:FOXG_21741"/>
<protein>
    <submittedName>
        <fullName evidence="4">Uncharacterized protein</fullName>
    </submittedName>
</protein>
<dbReference type="KEGG" id="fox:FOXG_21939"/>
<keyword evidence="2" id="KW-0472">Membrane</keyword>
<dbReference type="EMBL" id="DS231722">
    <property type="protein sequence ID" value="KNB17471.1"/>
    <property type="molecule type" value="Genomic_DNA"/>
</dbReference>
<feature type="region of interest" description="Disordered" evidence="1">
    <location>
        <begin position="115"/>
        <end position="139"/>
    </location>
</feature>
<dbReference type="EMBL" id="DS231719">
    <property type="protein sequence ID" value="KNB16670.1"/>
    <property type="molecule type" value="Genomic_DNA"/>
</dbReference>
<evidence type="ECO:0000313" key="5">
    <source>
        <dbReference type="Proteomes" id="UP000009097"/>
    </source>
</evidence>
<evidence type="ECO:0000256" key="1">
    <source>
        <dbReference type="SAM" id="MobiDB-lite"/>
    </source>
</evidence>
<organism evidence="4 5">
    <name type="scientific">Fusarium oxysporum f. sp. lycopersici (strain 4287 / CBS 123668 / FGSC 9935 / NRRL 34936)</name>
    <name type="common">Fusarium vascular wilt of tomato</name>
    <dbReference type="NCBI Taxonomy" id="426428"/>
    <lineage>
        <taxon>Eukaryota</taxon>
        <taxon>Fungi</taxon>
        <taxon>Dikarya</taxon>
        <taxon>Ascomycota</taxon>
        <taxon>Pezizomycotina</taxon>
        <taxon>Sordariomycetes</taxon>
        <taxon>Hypocreomycetidae</taxon>
        <taxon>Hypocreales</taxon>
        <taxon>Nectriaceae</taxon>
        <taxon>Fusarium</taxon>
        <taxon>Fusarium oxysporum species complex</taxon>
    </lineage>
</organism>
<accession>A0A0J9W3P2</accession>
<evidence type="ECO:0000256" key="2">
    <source>
        <dbReference type="SAM" id="Phobius"/>
    </source>
</evidence>
<name>A0A0J9W3P2_FUSO4</name>
<feature type="transmembrane region" description="Helical" evidence="2">
    <location>
        <begin position="20"/>
        <end position="43"/>
    </location>
</feature>
<reference evidence="4" key="1">
    <citation type="submission" date="2007-04" db="EMBL/GenBank/DDBJ databases">
        <authorList>
            <consortium name="The Broad Institute Genome Sequencing Platform"/>
            <person name="Birren B."/>
            <person name="Lander E."/>
            <person name="Galagan J."/>
            <person name="Nusbaum C."/>
            <person name="Devon K."/>
            <person name="Ma L.-J."/>
            <person name="Jaffe D."/>
            <person name="Butler J."/>
            <person name="Alvarez P."/>
            <person name="Gnerre S."/>
            <person name="Grabherr M."/>
            <person name="Kleber M."/>
            <person name="Mauceli E."/>
            <person name="Brockman W."/>
            <person name="MacCallum I.A."/>
            <person name="Young S."/>
            <person name="LaButti K."/>
            <person name="DeCaprio D."/>
            <person name="Crawford M."/>
            <person name="Koehrsen M."/>
            <person name="Engels R."/>
            <person name="Montgomery P."/>
            <person name="Pearson M."/>
            <person name="Howarth C."/>
            <person name="Larson L."/>
            <person name="White J."/>
            <person name="O'Leary S."/>
            <person name="Kodira C."/>
            <person name="Zeng Q."/>
            <person name="Yandava C."/>
            <person name="Alvarado L."/>
            <person name="Kistler C."/>
            <person name="Shim W.-B."/>
            <person name="Kang S."/>
            <person name="Woloshuk C."/>
        </authorList>
    </citation>
    <scope>NUCLEOTIDE SEQUENCE</scope>
    <source>
        <strain evidence="4">4287</strain>
    </source>
</reference>
<keyword evidence="2" id="KW-0812">Transmembrane</keyword>
<feature type="compositionally biased region" description="Pro residues" evidence="1">
    <location>
        <begin position="115"/>
        <end position="125"/>
    </location>
</feature>
<sequence>MQDEEAGSDKGGGGLNIGGIIGGIVGGIVMLAVATCLVWRFYIRPKRSQTPISMYVEDVDLVQGSEKDAPSRGTRPPSACTVHSIAPTVLTRASNIIQIAYIPVVTNRVTPMPPNVLLPPRPSDPPASCRGQPSPRNRR</sequence>
<dbReference type="AlphaFoldDB" id="A0A0J9W3P2"/>
<evidence type="ECO:0000313" key="3">
    <source>
        <dbReference type="EMBL" id="KNB16670.1"/>
    </source>
</evidence>
<keyword evidence="2" id="KW-1133">Transmembrane helix</keyword>
<dbReference type="GeneID" id="28962447"/>
<evidence type="ECO:0000313" key="4">
    <source>
        <dbReference type="EMBL" id="KNB17471.1"/>
    </source>
</evidence>
<dbReference type="KEGG" id="fox:FOXG_21741"/>